<dbReference type="STRING" id="35622.SAMN04489764_1520"/>
<dbReference type="EMBL" id="FNKK01000002">
    <property type="protein sequence ID" value="SDQ64626.1"/>
    <property type="molecule type" value="Genomic_DNA"/>
</dbReference>
<reference evidence="1 2" key="1">
    <citation type="submission" date="2016-10" db="EMBL/GenBank/DDBJ databases">
        <authorList>
            <person name="de Groot N.N."/>
        </authorList>
    </citation>
    <scope>NUCLEOTIDE SEQUENCE [LARGE SCALE GENOMIC DNA]</scope>
    <source>
        <strain evidence="1 2">DSM 43794</strain>
    </source>
</reference>
<protein>
    <recommendedName>
        <fullName evidence="3">EspG family protein</fullName>
    </recommendedName>
</protein>
<dbReference type="AlphaFoldDB" id="A0A1H1CLY7"/>
<gene>
    <name evidence="1" type="ORF">SAMN04489764_1520</name>
</gene>
<evidence type="ECO:0008006" key="3">
    <source>
        <dbReference type="Google" id="ProtNLM"/>
    </source>
</evidence>
<evidence type="ECO:0000313" key="2">
    <source>
        <dbReference type="Proteomes" id="UP000217103"/>
    </source>
</evidence>
<dbReference type="OrthoDB" id="3510499at2"/>
<keyword evidence="2" id="KW-1185">Reference proteome</keyword>
<organism evidence="1 2">
    <name type="scientific">Thermostaphylospora chromogena</name>
    <dbReference type="NCBI Taxonomy" id="35622"/>
    <lineage>
        <taxon>Bacteria</taxon>
        <taxon>Bacillati</taxon>
        <taxon>Actinomycetota</taxon>
        <taxon>Actinomycetes</taxon>
        <taxon>Streptosporangiales</taxon>
        <taxon>Thermomonosporaceae</taxon>
        <taxon>Thermostaphylospora</taxon>
    </lineage>
</organism>
<dbReference type="RefSeq" id="WP_093258388.1">
    <property type="nucleotide sequence ID" value="NZ_FNKK01000002.1"/>
</dbReference>
<dbReference type="Proteomes" id="UP000217103">
    <property type="component" value="Unassembled WGS sequence"/>
</dbReference>
<evidence type="ECO:0000313" key="1">
    <source>
        <dbReference type="EMBL" id="SDQ64626.1"/>
    </source>
</evidence>
<name>A0A1H1CLY7_9ACTN</name>
<sequence>MPSFDSARERFRLGADHLKVLGHLHDGEAVPEDLVPARDAMREAGLLSEDDAVLPQLATLTRVLADTVLLVQTEVTGGQGVTLHGALVGQDACYTYETWPGEEESEYVPTDLGTLVWSLARAVGLRNRDGKPPQAPTVTTTVGVLDAGFAALGGMDADSVEEAADRLRAALAEAGGPGDPELTVLTHLILQLNANWRMTVAHQNRSGQGTEIRGIAVLDCGPLGYWLRERPAEPIMPGGVDPSAELRLVHVEAKDLWDMITNLLPDADELRIPA</sequence>
<accession>A0A1H1CLY7</accession>
<proteinExistence type="predicted"/>